<dbReference type="Proteomes" id="UP000515703">
    <property type="component" value="Chromosome"/>
</dbReference>
<dbReference type="AlphaFoldDB" id="A0A7I8DQF0"/>
<reference evidence="2 3" key="1">
    <citation type="submission" date="2020-08" db="EMBL/GenBank/DDBJ databases">
        <title>Draft genome sequencing of an Anaerocolumna strain isolated from anoxic soil subjected to BSD treatment.</title>
        <authorList>
            <person name="Uek A."/>
            <person name="Tonouchi A."/>
        </authorList>
    </citation>
    <scope>NUCLEOTIDE SEQUENCE [LARGE SCALE GENOMIC DNA]</scope>
    <source>
        <strain evidence="2 3">CTTW</strain>
    </source>
</reference>
<reference evidence="2 3" key="2">
    <citation type="submission" date="2020-08" db="EMBL/GenBank/DDBJ databases">
        <authorList>
            <person name="Ueki A."/>
            <person name="Tonouchi A."/>
        </authorList>
    </citation>
    <scope>NUCLEOTIDE SEQUENCE [LARGE SCALE GENOMIC DNA]</scope>
    <source>
        <strain evidence="2 3">CTTW</strain>
    </source>
</reference>
<dbReference type="KEGG" id="acht:bsdcttw_36910"/>
<dbReference type="Pfam" id="PF01261">
    <property type="entry name" value="AP_endonuc_2"/>
    <property type="match status" value="1"/>
</dbReference>
<evidence type="ECO:0000313" key="2">
    <source>
        <dbReference type="EMBL" id="BCK00651.1"/>
    </source>
</evidence>
<dbReference type="RefSeq" id="WP_185256305.1">
    <property type="nucleotide sequence ID" value="NZ_AP023368.1"/>
</dbReference>
<feature type="domain" description="Xylose isomerase-like TIM barrel" evidence="1">
    <location>
        <begin position="22"/>
        <end position="242"/>
    </location>
</feature>
<keyword evidence="3" id="KW-1185">Reference proteome</keyword>
<dbReference type="PANTHER" id="PTHR12110">
    <property type="entry name" value="HYDROXYPYRUVATE ISOMERASE"/>
    <property type="match status" value="1"/>
</dbReference>
<evidence type="ECO:0000313" key="3">
    <source>
        <dbReference type="Proteomes" id="UP000515703"/>
    </source>
</evidence>
<dbReference type="GO" id="GO:0016853">
    <property type="term" value="F:isomerase activity"/>
    <property type="evidence" value="ECO:0007669"/>
    <property type="project" value="UniProtKB-KW"/>
</dbReference>
<dbReference type="InterPro" id="IPR050312">
    <property type="entry name" value="IolE/XylAMocC-like"/>
</dbReference>
<evidence type="ECO:0000259" key="1">
    <source>
        <dbReference type="Pfam" id="PF01261"/>
    </source>
</evidence>
<accession>A0A7I8DQF0</accession>
<gene>
    <name evidence="2" type="ORF">bsdcttw_36910</name>
</gene>
<name>A0A7I8DQF0_9FIRM</name>
<sequence>MLQFSKITGFADEISDDLKIQIRLLKKLGMNYLEFRSAGGKNVADFSQTEIKELKSYMDSEGIEVSAIGSPIGKISVTDDFKEHVECFKRVTETAHILQTPNIRIFSFYIPENSIAANYKNEVIERLGQLKEEGKRSEVILLHENEKGIYGDTALRCKDIMESLYDKNFKAVFDFANFVQCKEDTLKAFELLKGYISYIHIKDAVNETGEVKKAGDGDGNIKAILKELDLAGYQGFLSLEPHLADFSGFKQLEKDDGRFAMSNNELAFATAHEALMNILNN</sequence>
<dbReference type="InterPro" id="IPR013022">
    <property type="entry name" value="Xyl_isomerase-like_TIM-brl"/>
</dbReference>
<protein>
    <submittedName>
        <fullName evidence="2">Xylose isomerase</fullName>
    </submittedName>
</protein>
<proteinExistence type="predicted"/>
<dbReference type="InterPro" id="IPR036237">
    <property type="entry name" value="Xyl_isomerase-like_sf"/>
</dbReference>
<dbReference type="Gene3D" id="3.20.20.150">
    <property type="entry name" value="Divalent-metal-dependent TIM barrel enzymes"/>
    <property type="match status" value="1"/>
</dbReference>
<keyword evidence="2" id="KW-0413">Isomerase</keyword>
<organism evidence="2 3">
    <name type="scientific">Anaerocolumna chitinilytica</name>
    <dbReference type="NCBI Taxonomy" id="1727145"/>
    <lineage>
        <taxon>Bacteria</taxon>
        <taxon>Bacillati</taxon>
        <taxon>Bacillota</taxon>
        <taxon>Clostridia</taxon>
        <taxon>Lachnospirales</taxon>
        <taxon>Lachnospiraceae</taxon>
        <taxon>Anaerocolumna</taxon>
    </lineage>
</organism>
<dbReference type="PANTHER" id="PTHR12110:SF41">
    <property type="entry name" value="INOSOSE DEHYDRATASE"/>
    <property type="match status" value="1"/>
</dbReference>
<dbReference type="EMBL" id="AP023368">
    <property type="protein sequence ID" value="BCK00651.1"/>
    <property type="molecule type" value="Genomic_DNA"/>
</dbReference>
<dbReference type="SUPFAM" id="SSF51658">
    <property type="entry name" value="Xylose isomerase-like"/>
    <property type="match status" value="1"/>
</dbReference>